<dbReference type="EMBL" id="JAPDPJ010000007">
    <property type="protein sequence ID" value="MCW3785850.1"/>
    <property type="molecule type" value="Genomic_DNA"/>
</dbReference>
<dbReference type="RefSeq" id="WP_301189422.1">
    <property type="nucleotide sequence ID" value="NZ_JAPDPJ010000007.1"/>
</dbReference>
<evidence type="ECO:0000313" key="2">
    <source>
        <dbReference type="Proteomes" id="UP001209229"/>
    </source>
</evidence>
<protein>
    <submittedName>
        <fullName evidence="1">Uncharacterized protein</fullName>
    </submittedName>
</protein>
<sequence>MRLLVIILTIILFPCQPEYNIDTLIESKSYKILFTKSDAEFCFENITIKDLFDSIFQKCNEAEYTGDYNIILTKNQISNSKFKLNIKGFVCPHSYKDRFYNPLNIYYLNDSLFIESNLNSHNPLLKSADFGENIGIDTLTHESLKSIDINSLRNILQKHLEICFSEYTNPPLIQLIAQETININELNGIFLLVIEEYYNKYTELSKRVYNKHLEDLTVAELDRIKKIINDVELNCNIRINSIQRIKENVFTIPKENPNSR</sequence>
<proteinExistence type="predicted"/>
<dbReference type="Proteomes" id="UP001209229">
    <property type="component" value="Unassembled WGS sequence"/>
</dbReference>
<evidence type="ECO:0000313" key="1">
    <source>
        <dbReference type="EMBL" id="MCW3785850.1"/>
    </source>
</evidence>
<gene>
    <name evidence="1" type="ORF">OM075_05195</name>
</gene>
<dbReference type="AlphaFoldDB" id="A0AAE3SE08"/>
<comment type="caution">
    <text evidence="1">The sequence shown here is derived from an EMBL/GenBank/DDBJ whole genome shotgun (WGS) entry which is preliminary data.</text>
</comment>
<organism evidence="1 2">
    <name type="scientific">Plebeiibacterium sediminum</name>
    <dbReference type="NCBI Taxonomy" id="2992112"/>
    <lineage>
        <taxon>Bacteria</taxon>
        <taxon>Pseudomonadati</taxon>
        <taxon>Bacteroidota</taxon>
        <taxon>Bacteroidia</taxon>
        <taxon>Marinilabiliales</taxon>
        <taxon>Marinilabiliaceae</taxon>
        <taxon>Plebeiibacterium</taxon>
    </lineage>
</organism>
<accession>A0AAE3SE08</accession>
<keyword evidence="2" id="KW-1185">Reference proteome</keyword>
<name>A0AAE3SE08_9BACT</name>
<reference evidence="1" key="1">
    <citation type="submission" date="2022-10" db="EMBL/GenBank/DDBJ databases">
        <authorList>
            <person name="Yu W.X."/>
        </authorList>
    </citation>
    <scope>NUCLEOTIDE SEQUENCE</scope>
    <source>
        <strain evidence="1">AAT</strain>
    </source>
</reference>